<comment type="caution">
    <text evidence="5">The sequence shown here is derived from an EMBL/GenBank/DDBJ whole genome shotgun (WGS) entry which is preliminary data.</text>
</comment>
<dbReference type="Pfam" id="PF05567">
    <property type="entry name" value="T4P_PilY1"/>
    <property type="match status" value="1"/>
</dbReference>
<dbReference type="Gene3D" id="3.40.50.410">
    <property type="entry name" value="von Willebrand factor, type A domain"/>
    <property type="match status" value="1"/>
</dbReference>
<evidence type="ECO:0000256" key="3">
    <source>
        <dbReference type="SAM" id="SignalP"/>
    </source>
</evidence>
<evidence type="ECO:0000313" key="5">
    <source>
        <dbReference type="EMBL" id="RJG48659.1"/>
    </source>
</evidence>
<dbReference type="InterPro" id="IPR002035">
    <property type="entry name" value="VWF_A"/>
</dbReference>
<organism evidence="5 6">
    <name type="scientific">Motilimonas pumila</name>
    <dbReference type="NCBI Taxonomy" id="2303987"/>
    <lineage>
        <taxon>Bacteria</taxon>
        <taxon>Pseudomonadati</taxon>
        <taxon>Pseudomonadota</taxon>
        <taxon>Gammaproteobacteria</taxon>
        <taxon>Alteromonadales</taxon>
        <taxon>Alteromonadales genera incertae sedis</taxon>
        <taxon>Motilimonas</taxon>
    </lineage>
</organism>
<dbReference type="InterPro" id="IPR036465">
    <property type="entry name" value="vWFA_dom_sf"/>
</dbReference>
<sequence>MGSSKLTALVPLFFCQLAFADDTELYVTDIASRNNLKPQVMIIFDTSGSMKTNETVSKAAFDPNEDYANGNAPTKIFWAKEGEAVPSLSSTQYFDVAVNFCNASINPLSKTGRYTGNVRRWNSGNQQWMKLNGTQGRHFECKEDVLNNDSANPGDGYNDSGFPVNNESDPFSKESNGNVFTGDDAVALYTANYLAWYAKDNEENKSRLSIAQETVSDLVASTPSVNFGLMAFNLNYGDTSQDGGRVITALGDMEAADRAEYLAQIASLKAKGNTPLCESLYEAYRYFGGKKVHFGDNDTVSKPKPDDTAYDSQNRYVSPFKTCQDRAYVILMTDGQPIEDRAADSLISSLTGESASSSYLPTLAGWLNGKDINTEKEGEQNLTTYTIGFGENATSKAGSLLRNTALKGGGAYFAASDSKDLQQAFQQTIIEILNQTSSFNAPAVSASKLDKTQHNNSIYYSMFTPSKKAVWNGNLKKLSINDQGILVDRNQQPAIDSNGHISAKASTFWNGKEDGAQVMSGGVAQALANAKSRKVLSNLGANGALVELNIDNLLTHFELTKKTELASELGLTIEELPKAVSWLQGYDVDDYDEDNDRKEFRNNIFSDPLHSKPLPINLSDSTDSDTHIMVGTNSGFLHFFTDTGDDVSEQWAFIPASKIKSAVNLKRQKDSSQHHYGIDGSPVVMKLFGKTGNLRKAIALVGMRRGGDAYFAFDITRANLPKLLWQINAKSNGFSELGQTWSQPVASQILHNSTGEDEAKSVFIFGAGYDDKLDTCKRSESENCATDKGRAIYIVEAETGDKVAEFGVTSCQSTSCIKHGIAAPVTLLDSNEDGFTDRIYAVDTGASVWRVDLPSPKKQDWSMIQLADLAENAKADDRRFFNPPTVVRTYHQNVVKAGTTYDITDVPFDGVLVGSGNRAAPATDKTTSDQFVMLQDRFILPTQFGSDGVQPPEVLTLNDLYNITNDPVGNFKGGNILDVKAQLSDKRGWKYNLLAAGEKSLGGALVIDGTVYFTSFTPSIDDSKECGINELGTGKMYAVNIYDGTDTHSWRSREIGSHVPDTLVVHSGTNEAGDSTLRILGAGKGEAITIEDVATGDQKTVNSGTQTTNGSMAPSRIYSFFEEM</sequence>
<dbReference type="InterPro" id="IPR008707">
    <property type="entry name" value="B-propeller_PilY1"/>
</dbReference>
<dbReference type="SUPFAM" id="SSF53300">
    <property type="entry name" value="vWA-like"/>
    <property type="match status" value="1"/>
</dbReference>
<evidence type="ECO:0000313" key="6">
    <source>
        <dbReference type="Proteomes" id="UP000283255"/>
    </source>
</evidence>
<keyword evidence="6" id="KW-1185">Reference proteome</keyword>
<reference evidence="5 6" key="2">
    <citation type="submission" date="2019-01" db="EMBL/GenBank/DDBJ databases">
        <title>Motilimonas pumilus sp. nov., isolated from the gut of sea cucumber (Apostichopus japonicus).</title>
        <authorList>
            <person name="Wang F.-Q."/>
            <person name="Ren L.-H."/>
            <person name="Lin Y.-W."/>
            <person name="Sun G.-H."/>
            <person name="Du Z.-J."/>
            <person name="Zhao J.-X."/>
            <person name="Liu X.-J."/>
            <person name="Liu L.-J."/>
        </authorList>
    </citation>
    <scope>NUCLEOTIDE SEQUENCE [LARGE SCALE GENOMIC DNA]</scope>
    <source>
        <strain evidence="5 6">PLHSC7-2</strain>
    </source>
</reference>
<feature type="signal peptide" evidence="3">
    <location>
        <begin position="1"/>
        <end position="20"/>
    </location>
</feature>
<gene>
    <name evidence="5" type="ORF">D1Z90_07305</name>
</gene>
<keyword evidence="2" id="KW-0106">Calcium</keyword>
<dbReference type="PROSITE" id="PS50234">
    <property type="entry name" value="VWFA"/>
    <property type="match status" value="1"/>
</dbReference>
<feature type="domain" description="VWFA" evidence="4">
    <location>
        <begin position="183"/>
        <end position="429"/>
    </location>
</feature>
<name>A0A418YG74_9GAMM</name>
<keyword evidence="3" id="KW-0732">Signal</keyword>
<evidence type="ECO:0000256" key="2">
    <source>
        <dbReference type="ARBA" id="ARBA00022837"/>
    </source>
</evidence>
<proteinExistence type="predicted"/>
<dbReference type="AlphaFoldDB" id="A0A418YG74"/>
<dbReference type="EMBL" id="QZCH01000007">
    <property type="protein sequence ID" value="RJG48659.1"/>
    <property type="molecule type" value="Genomic_DNA"/>
</dbReference>
<keyword evidence="1" id="KW-0479">Metal-binding</keyword>
<dbReference type="Proteomes" id="UP000283255">
    <property type="component" value="Unassembled WGS sequence"/>
</dbReference>
<dbReference type="RefSeq" id="WP_119910100.1">
    <property type="nucleotide sequence ID" value="NZ_QZCH01000007.1"/>
</dbReference>
<evidence type="ECO:0000259" key="4">
    <source>
        <dbReference type="PROSITE" id="PS50234"/>
    </source>
</evidence>
<feature type="chain" id="PRO_5019067896" description="VWFA domain-containing protein" evidence="3">
    <location>
        <begin position="21"/>
        <end position="1124"/>
    </location>
</feature>
<dbReference type="OrthoDB" id="7156875at2"/>
<reference evidence="5 6" key="1">
    <citation type="submission" date="2018-09" db="EMBL/GenBank/DDBJ databases">
        <authorList>
            <person name="Wang F."/>
        </authorList>
    </citation>
    <scope>NUCLEOTIDE SEQUENCE [LARGE SCALE GENOMIC DNA]</scope>
    <source>
        <strain evidence="5 6">PLHSC7-2</strain>
    </source>
</reference>
<protein>
    <recommendedName>
        <fullName evidence="4">VWFA domain-containing protein</fullName>
    </recommendedName>
</protein>
<dbReference type="GO" id="GO:0046872">
    <property type="term" value="F:metal ion binding"/>
    <property type="evidence" value="ECO:0007669"/>
    <property type="project" value="UniProtKB-KW"/>
</dbReference>
<accession>A0A418YG74</accession>
<evidence type="ECO:0000256" key="1">
    <source>
        <dbReference type="ARBA" id="ARBA00022723"/>
    </source>
</evidence>